<protein>
    <submittedName>
        <fullName evidence="2">Uncharacterized protein</fullName>
    </submittedName>
</protein>
<proteinExistence type="predicted"/>
<comment type="caution">
    <text evidence="2">The sequence shown here is derived from an EMBL/GenBank/DDBJ whole genome shotgun (WGS) entry which is preliminary data.</text>
</comment>
<evidence type="ECO:0000256" key="1">
    <source>
        <dbReference type="SAM" id="Phobius"/>
    </source>
</evidence>
<gene>
    <name evidence="2" type="ORF">ACFS29_08515</name>
</gene>
<dbReference type="RefSeq" id="WP_194509437.1">
    <property type="nucleotide sequence ID" value="NZ_JADILU010000008.1"/>
</dbReference>
<feature type="transmembrane region" description="Helical" evidence="1">
    <location>
        <begin position="7"/>
        <end position="25"/>
    </location>
</feature>
<organism evidence="2 3">
    <name type="scientific">Psychroserpens luteus</name>
    <dbReference type="NCBI Taxonomy" id="1434066"/>
    <lineage>
        <taxon>Bacteria</taxon>
        <taxon>Pseudomonadati</taxon>
        <taxon>Bacteroidota</taxon>
        <taxon>Flavobacteriia</taxon>
        <taxon>Flavobacteriales</taxon>
        <taxon>Flavobacteriaceae</taxon>
        <taxon>Psychroserpens</taxon>
    </lineage>
</organism>
<sequence length="79" mass="9390">MKIPVMLYVAITTLLLVIITIAVNLNTPLNWIFYLTCIGQMFVVIMVYKVLKDNYTTNKSFEDYYEDHPIREYDNYLKT</sequence>
<keyword evidence="1" id="KW-0812">Transmembrane</keyword>
<keyword evidence="1" id="KW-0472">Membrane</keyword>
<keyword evidence="3" id="KW-1185">Reference proteome</keyword>
<accession>A0ABW5ZVF7</accession>
<name>A0ABW5ZVF7_9FLAO</name>
<dbReference type="Proteomes" id="UP001597548">
    <property type="component" value="Unassembled WGS sequence"/>
</dbReference>
<feature type="transmembrane region" description="Helical" evidence="1">
    <location>
        <begin position="31"/>
        <end position="51"/>
    </location>
</feature>
<evidence type="ECO:0000313" key="2">
    <source>
        <dbReference type="EMBL" id="MFD2915677.1"/>
    </source>
</evidence>
<evidence type="ECO:0000313" key="3">
    <source>
        <dbReference type="Proteomes" id="UP001597548"/>
    </source>
</evidence>
<reference evidence="3" key="1">
    <citation type="journal article" date="2019" name="Int. J. Syst. Evol. Microbiol.">
        <title>The Global Catalogue of Microorganisms (GCM) 10K type strain sequencing project: providing services to taxonomists for standard genome sequencing and annotation.</title>
        <authorList>
            <consortium name="The Broad Institute Genomics Platform"/>
            <consortium name="The Broad Institute Genome Sequencing Center for Infectious Disease"/>
            <person name="Wu L."/>
            <person name="Ma J."/>
        </authorList>
    </citation>
    <scope>NUCLEOTIDE SEQUENCE [LARGE SCALE GENOMIC DNA]</scope>
    <source>
        <strain evidence="3">KCTC 32514</strain>
    </source>
</reference>
<dbReference type="EMBL" id="JBHUOS010000007">
    <property type="protein sequence ID" value="MFD2915677.1"/>
    <property type="molecule type" value="Genomic_DNA"/>
</dbReference>
<keyword evidence="1" id="KW-1133">Transmembrane helix</keyword>